<gene>
    <name evidence="7" type="ORF">MFIFM68171_03950</name>
</gene>
<evidence type="ECO:0000256" key="3">
    <source>
        <dbReference type="ARBA" id="ARBA00022989"/>
    </source>
</evidence>
<organism evidence="7 8">
    <name type="scientific">Madurella fahalii</name>
    <dbReference type="NCBI Taxonomy" id="1157608"/>
    <lineage>
        <taxon>Eukaryota</taxon>
        <taxon>Fungi</taxon>
        <taxon>Dikarya</taxon>
        <taxon>Ascomycota</taxon>
        <taxon>Pezizomycotina</taxon>
        <taxon>Sordariomycetes</taxon>
        <taxon>Sordariomycetidae</taxon>
        <taxon>Sordariales</taxon>
        <taxon>Sordariales incertae sedis</taxon>
        <taxon>Madurella</taxon>
    </lineage>
</organism>
<dbReference type="EMBL" id="BAAFSV010000002">
    <property type="protein sequence ID" value="GAB1313740.1"/>
    <property type="molecule type" value="Genomic_DNA"/>
</dbReference>
<sequence>MQSLDRARDALVNDVTWQRGRQLALRCAHALPRAAAEYVVDKFPVIGWLPRYNPRWLVSDFIAGLTLGLMLIPQGLSYARIATVPVHYGLMSSWLPSTIYAFMGTTKDLSTGPTSLISLLTAEIIQGLRGRQWPPSEIASAVAMMMGIYGMATGLLKLGFLLDFISIPILSGFISAVAITIILNQMDSLLGEPNVGRGTAANIHDIFYQLPRANGYACAIGFTSIFLLTVMDQAGKRWGKRRRIVWFLSITRAFIVLVIYTGVGYAVNRGRGDPASFLFGVAEVKAKGQEAPRMPDASLLTHVASRSVAVFVGSAVEHTAIARTFGVKNNYATDQSQELAFYGVANFANSCFHAVGVGGAMSRTAVNSACNVKSPLSGFVTAGVVLLSIFKLVGTLYWIPSQLWQPSSSLRCGP</sequence>
<evidence type="ECO:0000256" key="4">
    <source>
        <dbReference type="ARBA" id="ARBA00023136"/>
    </source>
</evidence>
<evidence type="ECO:0000313" key="7">
    <source>
        <dbReference type="EMBL" id="GAB1313740.1"/>
    </source>
</evidence>
<evidence type="ECO:0000256" key="1">
    <source>
        <dbReference type="ARBA" id="ARBA00004141"/>
    </source>
</evidence>
<keyword evidence="8" id="KW-1185">Reference proteome</keyword>
<keyword evidence="3 5" id="KW-1133">Transmembrane helix</keyword>
<comment type="subcellular location">
    <subcellularLocation>
        <location evidence="1">Membrane</location>
        <topology evidence="1">Multi-pass membrane protein</topology>
    </subcellularLocation>
</comment>
<keyword evidence="4 5" id="KW-0472">Membrane</keyword>
<reference evidence="7 8" key="1">
    <citation type="submission" date="2024-09" db="EMBL/GenBank/DDBJ databases">
        <title>Itraconazole resistance in Madurella fahalii resulting from another homologue of gene encoding cytochrome P450 14-alpha sterol demethylase (CYP51).</title>
        <authorList>
            <person name="Yoshioka I."/>
            <person name="Fahal A.H."/>
            <person name="Kaneko S."/>
            <person name="Yaguchi T."/>
        </authorList>
    </citation>
    <scope>NUCLEOTIDE SEQUENCE [LARGE SCALE GENOMIC DNA]</scope>
    <source>
        <strain evidence="7 8">IFM 68171</strain>
    </source>
</reference>
<dbReference type="Proteomes" id="UP001628179">
    <property type="component" value="Unassembled WGS sequence"/>
</dbReference>
<dbReference type="Pfam" id="PF00916">
    <property type="entry name" value="Sulfate_transp"/>
    <property type="match status" value="1"/>
</dbReference>
<evidence type="ECO:0000313" key="8">
    <source>
        <dbReference type="Proteomes" id="UP001628179"/>
    </source>
</evidence>
<dbReference type="RefSeq" id="XP_070915471.1">
    <property type="nucleotide sequence ID" value="XM_071059370.1"/>
</dbReference>
<proteinExistence type="predicted"/>
<dbReference type="GeneID" id="98174693"/>
<evidence type="ECO:0000256" key="5">
    <source>
        <dbReference type="SAM" id="Phobius"/>
    </source>
</evidence>
<evidence type="ECO:0000256" key="2">
    <source>
        <dbReference type="ARBA" id="ARBA00022692"/>
    </source>
</evidence>
<feature type="transmembrane region" description="Helical" evidence="5">
    <location>
        <begin position="56"/>
        <end position="72"/>
    </location>
</feature>
<feature type="transmembrane region" description="Helical" evidence="5">
    <location>
        <begin position="376"/>
        <end position="399"/>
    </location>
</feature>
<evidence type="ECO:0000259" key="6">
    <source>
        <dbReference type="Pfam" id="PF00916"/>
    </source>
</evidence>
<dbReference type="InterPro" id="IPR011547">
    <property type="entry name" value="SLC26A/SulP_dom"/>
</dbReference>
<feature type="transmembrane region" description="Helical" evidence="5">
    <location>
        <begin position="244"/>
        <end position="267"/>
    </location>
</feature>
<accession>A0ABQ0G806</accession>
<feature type="domain" description="SLC26A/SulP transporter" evidence="6">
    <location>
        <begin position="57"/>
        <end position="401"/>
    </location>
</feature>
<dbReference type="InterPro" id="IPR001902">
    <property type="entry name" value="SLC26A/SulP_fam"/>
</dbReference>
<feature type="transmembrane region" description="Helical" evidence="5">
    <location>
        <begin position="138"/>
        <end position="156"/>
    </location>
</feature>
<feature type="transmembrane region" description="Helical" evidence="5">
    <location>
        <begin position="213"/>
        <end position="232"/>
    </location>
</feature>
<dbReference type="PANTHER" id="PTHR11814">
    <property type="entry name" value="SULFATE TRANSPORTER"/>
    <property type="match status" value="1"/>
</dbReference>
<comment type="caution">
    <text evidence="7">The sequence shown here is derived from an EMBL/GenBank/DDBJ whole genome shotgun (WGS) entry which is preliminary data.</text>
</comment>
<feature type="transmembrane region" description="Helical" evidence="5">
    <location>
        <begin position="161"/>
        <end position="183"/>
    </location>
</feature>
<keyword evidence="2 5" id="KW-0812">Transmembrane</keyword>
<protein>
    <recommendedName>
        <fullName evidence="6">SLC26A/SulP transporter domain-containing protein</fullName>
    </recommendedName>
</protein>
<name>A0ABQ0G806_9PEZI</name>